<evidence type="ECO:0000313" key="10">
    <source>
        <dbReference type="Proteomes" id="UP000199598"/>
    </source>
</evidence>
<feature type="transmembrane region" description="Helical" evidence="8">
    <location>
        <begin position="136"/>
        <end position="162"/>
    </location>
</feature>
<keyword evidence="10" id="KW-1185">Reference proteome</keyword>
<keyword evidence="5 8" id="KW-0812">Transmembrane</keyword>
<proteinExistence type="inferred from homology"/>
<sequence>MLPDVAGLESPTFLMVCATIALAGLTRGFAGFGAAMIYMPIASAIMEPKLAAASLLMVDATISLPMVVSATKICDWRTVLPAAGGAVITVSIGAWVLTNADPYVLRWVLSAVVLLLLIILISGWRYTKAPNKRTSFGVGAVSGLLGGMTQLAGPPVITYWMSGPLPVSVIRANLITYFFFTSFGSFAAFWWNGLITQELLLLSLLICPAYGLSIYLGAKGFSRSSGRSYRALAYSLILGAAITSMPILDGILR</sequence>
<feature type="transmembrane region" description="Helical" evidence="8">
    <location>
        <begin position="174"/>
        <end position="193"/>
    </location>
</feature>
<evidence type="ECO:0000256" key="7">
    <source>
        <dbReference type="ARBA" id="ARBA00023136"/>
    </source>
</evidence>
<evidence type="ECO:0000256" key="3">
    <source>
        <dbReference type="ARBA" id="ARBA00022448"/>
    </source>
</evidence>
<organism evidence="9 10">
    <name type="scientific">Pseudovibrio ascidiaceicola</name>
    <dbReference type="NCBI Taxonomy" id="285279"/>
    <lineage>
        <taxon>Bacteria</taxon>
        <taxon>Pseudomonadati</taxon>
        <taxon>Pseudomonadota</taxon>
        <taxon>Alphaproteobacteria</taxon>
        <taxon>Hyphomicrobiales</taxon>
        <taxon>Stappiaceae</taxon>
        <taxon>Pseudovibrio</taxon>
    </lineage>
</organism>
<keyword evidence="4 8" id="KW-1003">Cell membrane</keyword>
<keyword evidence="3" id="KW-0813">Transport</keyword>
<feature type="transmembrane region" description="Helical" evidence="8">
    <location>
        <begin position="76"/>
        <end position="97"/>
    </location>
</feature>
<dbReference type="Pfam" id="PF01925">
    <property type="entry name" value="TauE"/>
    <property type="match status" value="1"/>
</dbReference>
<evidence type="ECO:0000256" key="4">
    <source>
        <dbReference type="ARBA" id="ARBA00022475"/>
    </source>
</evidence>
<comment type="subcellular location">
    <subcellularLocation>
        <location evidence="1 8">Cell membrane</location>
        <topology evidence="1 8">Multi-pass membrane protein</topology>
    </subcellularLocation>
</comment>
<feature type="transmembrane region" description="Helical" evidence="8">
    <location>
        <begin position="12"/>
        <end position="38"/>
    </location>
</feature>
<dbReference type="PANTHER" id="PTHR30269">
    <property type="entry name" value="TRANSMEMBRANE PROTEIN YFCA"/>
    <property type="match status" value="1"/>
</dbReference>
<dbReference type="PANTHER" id="PTHR30269:SF37">
    <property type="entry name" value="MEMBRANE TRANSPORTER PROTEIN"/>
    <property type="match status" value="1"/>
</dbReference>
<gene>
    <name evidence="9" type="ORF">SAMN04488518_106270</name>
</gene>
<feature type="transmembrane region" description="Helical" evidence="8">
    <location>
        <begin position="199"/>
        <end position="217"/>
    </location>
</feature>
<accession>A0A1I4AM77</accession>
<dbReference type="InterPro" id="IPR052017">
    <property type="entry name" value="TSUP"/>
</dbReference>
<keyword evidence="6 8" id="KW-1133">Transmembrane helix</keyword>
<dbReference type="RefSeq" id="WP_208860347.1">
    <property type="nucleotide sequence ID" value="NZ_FOSK01000006.1"/>
</dbReference>
<evidence type="ECO:0000313" key="9">
    <source>
        <dbReference type="EMBL" id="SFK57031.1"/>
    </source>
</evidence>
<comment type="caution">
    <text evidence="9">The sequence shown here is derived from an EMBL/GenBank/DDBJ whole genome shotgun (WGS) entry which is preliminary data.</text>
</comment>
<evidence type="ECO:0000256" key="6">
    <source>
        <dbReference type="ARBA" id="ARBA00022989"/>
    </source>
</evidence>
<feature type="transmembrane region" description="Helical" evidence="8">
    <location>
        <begin position="104"/>
        <end position="124"/>
    </location>
</feature>
<feature type="transmembrane region" description="Helical" evidence="8">
    <location>
        <begin position="229"/>
        <end position="248"/>
    </location>
</feature>
<keyword evidence="7 8" id="KW-0472">Membrane</keyword>
<protein>
    <recommendedName>
        <fullName evidence="8">Probable membrane transporter protein</fullName>
    </recommendedName>
</protein>
<reference evidence="9 10" key="1">
    <citation type="submission" date="2016-10" db="EMBL/GenBank/DDBJ databases">
        <authorList>
            <person name="Varghese N."/>
            <person name="Submissions S."/>
        </authorList>
    </citation>
    <scope>NUCLEOTIDE SEQUENCE [LARGE SCALE GENOMIC DNA]</scope>
    <source>
        <strain evidence="9 10">DSM 16392</strain>
    </source>
</reference>
<evidence type="ECO:0000256" key="1">
    <source>
        <dbReference type="ARBA" id="ARBA00004651"/>
    </source>
</evidence>
<dbReference type="EMBL" id="FOSK01000006">
    <property type="protein sequence ID" value="SFK57031.1"/>
    <property type="molecule type" value="Genomic_DNA"/>
</dbReference>
<feature type="transmembrane region" description="Helical" evidence="8">
    <location>
        <begin position="50"/>
        <end position="70"/>
    </location>
</feature>
<dbReference type="InterPro" id="IPR002781">
    <property type="entry name" value="TM_pro_TauE-like"/>
</dbReference>
<dbReference type="Proteomes" id="UP000199598">
    <property type="component" value="Unassembled WGS sequence"/>
</dbReference>
<evidence type="ECO:0000256" key="8">
    <source>
        <dbReference type="RuleBase" id="RU363041"/>
    </source>
</evidence>
<evidence type="ECO:0000256" key="2">
    <source>
        <dbReference type="ARBA" id="ARBA00009142"/>
    </source>
</evidence>
<comment type="similarity">
    <text evidence="2 8">Belongs to the 4-toluene sulfonate uptake permease (TSUP) (TC 2.A.102) family.</text>
</comment>
<name>A0A1I4AM77_9HYPH</name>
<evidence type="ECO:0000256" key="5">
    <source>
        <dbReference type="ARBA" id="ARBA00022692"/>
    </source>
</evidence>